<evidence type="ECO:0000313" key="1">
    <source>
        <dbReference type="EMBL" id="KAK2162339.1"/>
    </source>
</evidence>
<sequence length="32" mass="3798">MTVQLPTFTLDLSGDMSRIRSILKKRLIRMLY</sequence>
<dbReference type="EMBL" id="JAODUP010000100">
    <property type="protein sequence ID" value="KAK2162339.1"/>
    <property type="molecule type" value="Genomic_DNA"/>
</dbReference>
<accession>A0AAD9NCN1</accession>
<dbReference type="Proteomes" id="UP001208570">
    <property type="component" value="Unassembled WGS sequence"/>
</dbReference>
<comment type="caution">
    <text evidence="1">The sequence shown here is derived from an EMBL/GenBank/DDBJ whole genome shotgun (WGS) entry which is preliminary data.</text>
</comment>
<dbReference type="AlphaFoldDB" id="A0AAD9NCN1"/>
<organism evidence="1 2">
    <name type="scientific">Paralvinella palmiformis</name>
    <dbReference type="NCBI Taxonomy" id="53620"/>
    <lineage>
        <taxon>Eukaryota</taxon>
        <taxon>Metazoa</taxon>
        <taxon>Spiralia</taxon>
        <taxon>Lophotrochozoa</taxon>
        <taxon>Annelida</taxon>
        <taxon>Polychaeta</taxon>
        <taxon>Sedentaria</taxon>
        <taxon>Canalipalpata</taxon>
        <taxon>Terebellida</taxon>
        <taxon>Terebelliformia</taxon>
        <taxon>Alvinellidae</taxon>
        <taxon>Paralvinella</taxon>
    </lineage>
</organism>
<keyword evidence="2" id="KW-1185">Reference proteome</keyword>
<proteinExistence type="predicted"/>
<protein>
    <submittedName>
        <fullName evidence="1">Uncharacterized protein</fullName>
    </submittedName>
</protein>
<evidence type="ECO:0000313" key="2">
    <source>
        <dbReference type="Proteomes" id="UP001208570"/>
    </source>
</evidence>
<gene>
    <name evidence="1" type="ORF">LSH36_100g06042</name>
</gene>
<reference evidence="1" key="1">
    <citation type="journal article" date="2023" name="Mol. Biol. Evol.">
        <title>Third-Generation Sequencing Reveals the Adaptive Role of the Epigenome in Three Deep-Sea Polychaetes.</title>
        <authorList>
            <person name="Perez M."/>
            <person name="Aroh O."/>
            <person name="Sun Y."/>
            <person name="Lan Y."/>
            <person name="Juniper S.K."/>
            <person name="Young C.R."/>
            <person name="Angers B."/>
            <person name="Qian P.Y."/>
        </authorList>
    </citation>
    <scope>NUCLEOTIDE SEQUENCE</scope>
    <source>
        <strain evidence="1">P08H-3</strain>
    </source>
</reference>
<name>A0AAD9NCN1_9ANNE</name>